<name>A0A9P6IUN7_MORAP</name>
<reference evidence="2" key="1">
    <citation type="journal article" date="2020" name="Fungal Divers.">
        <title>Resolving the Mortierellaceae phylogeny through synthesis of multi-gene phylogenetics and phylogenomics.</title>
        <authorList>
            <person name="Vandepol N."/>
            <person name="Liber J."/>
            <person name="Desiro A."/>
            <person name="Na H."/>
            <person name="Kennedy M."/>
            <person name="Barry K."/>
            <person name="Grigoriev I.V."/>
            <person name="Miller A.N."/>
            <person name="O'Donnell K."/>
            <person name="Stajich J.E."/>
            <person name="Bonito G."/>
        </authorList>
    </citation>
    <scope>NUCLEOTIDE SEQUENCE</scope>
    <source>
        <strain evidence="2">CK1249</strain>
    </source>
</reference>
<feature type="compositionally biased region" description="Basic and acidic residues" evidence="1">
    <location>
        <begin position="108"/>
        <end position="126"/>
    </location>
</feature>
<gene>
    <name evidence="2" type="ORF">BGZ70_002195</name>
</gene>
<protein>
    <submittedName>
        <fullName evidence="2">Uncharacterized protein</fullName>
    </submittedName>
</protein>
<proteinExistence type="predicted"/>
<evidence type="ECO:0000256" key="1">
    <source>
        <dbReference type="SAM" id="MobiDB-lite"/>
    </source>
</evidence>
<feature type="region of interest" description="Disordered" evidence="1">
    <location>
        <begin position="152"/>
        <end position="181"/>
    </location>
</feature>
<evidence type="ECO:0000313" key="3">
    <source>
        <dbReference type="Proteomes" id="UP000738359"/>
    </source>
</evidence>
<sequence>MLSEHKPVPAAQSKVHDLARRYSAMAKQTTTGEPGLGLPHDNRARSGSFGRTEGTKVSSLLDKYKESTAASSNLKGSLGGEASLDLVIPRSEMETTSGREIFDMSVSSKHEHEHEHEQDSETRTDVEQAIESSLQVSELTSKVHEIDLVEIPLNASSDVHLSDREADHDDRHLDTDSEDHA</sequence>
<accession>A0A9P6IUN7</accession>
<dbReference type="OrthoDB" id="2442284at2759"/>
<comment type="caution">
    <text evidence="2">The sequence shown here is derived from an EMBL/GenBank/DDBJ whole genome shotgun (WGS) entry which is preliminary data.</text>
</comment>
<feature type="compositionally biased region" description="Basic and acidic residues" evidence="1">
    <location>
        <begin position="160"/>
        <end position="181"/>
    </location>
</feature>
<dbReference type="AlphaFoldDB" id="A0A9P6IUN7"/>
<dbReference type="Proteomes" id="UP000738359">
    <property type="component" value="Unassembled WGS sequence"/>
</dbReference>
<feature type="region of interest" description="Disordered" evidence="1">
    <location>
        <begin position="26"/>
        <end position="55"/>
    </location>
</feature>
<evidence type="ECO:0000313" key="2">
    <source>
        <dbReference type="EMBL" id="KAF9948501.1"/>
    </source>
</evidence>
<feature type="non-terminal residue" evidence="2">
    <location>
        <position position="181"/>
    </location>
</feature>
<feature type="region of interest" description="Disordered" evidence="1">
    <location>
        <begin position="89"/>
        <end position="129"/>
    </location>
</feature>
<dbReference type="EMBL" id="JAAAHY010001521">
    <property type="protein sequence ID" value="KAF9948501.1"/>
    <property type="molecule type" value="Genomic_DNA"/>
</dbReference>
<keyword evidence="3" id="KW-1185">Reference proteome</keyword>
<organism evidence="2 3">
    <name type="scientific">Mortierella alpina</name>
    <name type="common">Oleaginous fungus</name>
    <name type="synonym">Mortierella renispora</name>
    <dbReference type="NCBI Taxonomy" id="64518"/>
    <lineage>
        <taxon>Eukaryota</taxon>
        <taxon>Fungi</taxon>
        <taxon>Fungi incertae sedis</taxon>
        <taxon>Mucoromycota</taxon>
        <taxon>Mortierellomycotina</taxon>
        <taxon>Mortierellomycetes</taxon>
        <taxon>Mortierellales</taxon>
        <taxon>Mortierellaceae</taxon>
        <taxon>Mortierella</taxon>
    </lineage>
</organism>